<name>A0A0R1PG08_9LACO</name>
<dbReference type="GO" id="GO:0003677">
    <property type="term" value="F:DNA binding"/>
    <property type="evidence" value="ECO:0007669"/>
    <property type="project" value="UniProtKB-KW"/>
</dbReference>
<evidence type="ECO:0000256" key="1">
    <source>
        <dbReference type="ARBA" id="ARBA00023015"/>
    </source>
</evidence>
<evidence type="ECO:0000313" key="5">
    <source>
        <dbReference type="EMBL" id="KRL27384.1"/>
    </source>
</evidence>
<dbReference type="InterPro" id="IPR036388">
    <property type="entry name" value="WH-like_DNA-bd_sf"/>
</dbReference>
<keyword evidence="6" id="KW-1185">Reference proteome</keyword>
<proteinExistence type="predicted"/>
<protein>
    <submittedName>
        <fullName evidence="5">Transcriptional regulator</fullName>
    </submittedName>
</protein>
<evidence type="ECO:0000256" key="2">
    <source>
        <dbReference type="ARBA" id="ARBA00023125"/>
    </source>
</evidence>
<dbReference type="PANTHER" id="PTHR33204:SF37">
    <property type="entry name" value="HTH-TYPE TRANSCRIPTIONAL REGULATOR YODB"/>
    <property type="match status" value="1"/>
</dbReference>
<dbReference type="RefSeq" id="WP_057751697.1">
    <property type="nucleotide sequence ID" value="NZ_AZER01000016.1"/>
</dbReference>
<evidence type="ECO:0000313" key="6">
    <source>
        <dbReference type="Proteomes" id="UP000051445"/>
    </source>
</evidence>
<dbReference type="STRING" id="1423746.FD27_GL001144"/>
<dbReference type="OrthoDB" id="9800966at2"/>
<comment type="caution">
    <text evidence="5">The sequence shown here is derived from an EMBL/GenBank/DDBJ whole genome shotgun (WGS) entry which is preliminary data.</text>
</comment>
<keyword evidence="3" id="KW-0804">Transcription</keyword>
<accession>A0A0R1PG08</accession>
<sequence length="113" mass="12922">MAQAVASADTHMAGCQLCPKFTHTFTILGKKWNGLIIEALLVQDSMRFKDLAASIEGCSDRVLCERLKELEDEKIVSRNTYRGQSRIDYSLTERGKELLPVMKAVHQWSDKWY</sequence>
<evidence type="ECO:0000259" key="4">
    <source>
        <dbReference type="PROSITE" id="PS51118"/>
    </source>
</evidence>
<dbReference type="Proteomes" id="UP000051445">
    <property type="component" value="Unassembled WGS sequence"/>
</dbReference>
<dbReference type="PROSITE" id="PS51118">
    <property type="entry name" value="HTH_HXLR"/>
    <property type="match status" value="1"/>
</dbReference>
<dbReference type="Gene3D" id="1.10.10.10">
    <property type="entry name" value="Winged helix-like DNA-binding domain superfamily/Winged helix DNA-binding domain"/>
    <property type="match status" value="1"/>
</dbReference>
<organism evidence="5 6">
    <name type="scientific">Limosilactobacillus frumenti DSM 13145</name>
    <dbReference type="NCBI Taxonomy" id="1423746"/>
    <lineage>
        <taxon>Bacteria</taxon>
        <taxon>Bacillati</taxon>
        <taxon>Bacillota</taxon>
        <taxon>Bacilli</taxon>
        <taxon>Lactobacillales</taxon>
        <taxon>Lactobacillaceae</taxon>
        <taxon>Limosilactobacillus</taxon>
    </lineage>
</organism>
<reference evidence="5 6" key="1">
    <citation type="journal article" date="2015" name="Genome Announc.">
        <title>Expanding the biotechnology potential of lactobacilli through comparative genomics of 213 strains and associated genera.</title>
        <authorList>
            <person name="Sun Z."/>
            <person name="Harris H.M."/>
            <person name="McCann A."/>
            <person name="Guo C."/>
            <person name="Argimon S."/>
            <person name="Zhang W."/>
            <person name="Yang X."/>
            <person name="Jeffery I.B."/>
            <person name="Cooney J.C."/>
            <person name="Kagawa T.F."/>
            <person name="Liu W."/>
            <person name="Song Y."/>
            <person name="Salvetti E."/>
            <person name="Wrobel A."/>
            <person name="Rasinkangas P."/>
            <person name="Parkhill J."/>
            <person name="Rea M.C."/>
            <person name="O'Sullivan O."/>
            <person name="Ritari J."/>
            <person name="Douillard F.P."/>
            <person name="Paul Ross R."/>
            <person name="Yang R."/>
            <person name="Briner A.E."/>
            <person name="Felis G.E."/>
            <person name="de Vos W.M."/>
            <person name="Barrangou R."/>
            <person name="Klaenhammer T.R."/>
            <person name="Caufield P.W."/>
            <person name="Cui Y."/>
            <person name="Zhang H."/>
            <person name="O'Toole P.W."/>
        </authorList>
    </citation>
    <scope>NUCLEOTIDE SEQUENCE [LARGE SCALE GENOMIC DNA]</scope>
    <source>
        <strain evidence="5 6">DSM 13145</strain>
    </source>
</reference>
<feature type="domain" description="HTH hxlR-type" evidence="4">
    <location>
        <begin position="18"/>
        <end position="113"/>
    </location>
</feature>
<dbReference type="InterPro" id="IPR002577">
    <property type="entry name" value="HTH_HxlR"/>
</dbReference>
<evidence type="ECO:0000256" key="3">
    <source>
        <dbReference type="ARBA" id="ARBA00023163"/>
    </source>
</evidence>
<gene>
    <name evidence="5" type="ORF">FD27_GL001144</name>
</gene>
<keyword evidence="2" id="KW-0238">DNA-binding</keyword>
<dbReference type="SUPFAM" id="SSF46785">
    <property type="entry name" value="Winged helix' DNA-binding domain"/>
    <property type="match status" value="1"/>
</dbReference>
<dbReference type="EMBL" id="AZER01000016">
    <property type="protein sequence ID" value="KRL27384.1"/>
    <property type="molecule type" value="Genomic_DNA"/>
</dbReference>
<keyword evidence="1" id="KW-0805">Transcription regulation</keyword>
<dbReference type="AlphaFoldDB" id="A0A0R1PG08"/>
<dbReference type="PATRIC" id="fig|1423746.3.peg.1165"/>
<dbReference type="PANTHER" id="PTHR33204">
    <property type="entry name" value="TRANSCRIPTIONAL REGULATOR, MARR FAMILY"/>
    <property type="match status" value="1"/>
</dbReference>
<dbReference type="InterPro" id="IPR036390">
    <property type="entry name" value="WH_DNA-bd_sf"/>
</dbReference>
<dbReference type="Pfam" id="PF01638">
    <property type="entry name" value="HxlR"/>
    <property type="match status" value="1"/>
</dbReference>